<sequence>MVLSKLDNCDISKLGGLEFFRKSSEFRKIPVIETSAHENINIEEAFLTLFKLMESKVCISKFKHTPYLDAVNKRAEEIQSAMHAFIRLLLLSLPEFLTDWDSFMARYSHHTDVVNYINLVSSSNARRKFETVVQERLRTAKLHSLDRVPGLLMHLLPNLDAVHGFSFEQIVSHVRHHEDFSLYFQDDAYNDCENRVNASCCCPLRNDTRVPFHLAIQPTAESENSPLKEHVDLLTNMRRHHTEKAFLETALHHGFLTLPASCQSGEFSKDITIILPGQPLSDVKANISSLNLPTLTKGEISMVYKQFQLGLHTRVREDFLDLLVEKTGLFIKAVVGYLIYSENSPYFSLPPIISNEHSNELFPEVTSDLLPSMTTQLPMLQNISDDQNKHYVAPPKGVKETQITWLGEQLSVDTRYQAMTYLPSERQTLITSYFDMLFPTIDSHWLISKSINNDVFTTDSGGVQNPRNSTMSNDMDSPVADNLASIDPKMECSSESSNQQYFQPELPSLYSLCPSISWGGCMDFFFKRFVYEYLSTNCNCFKYQFGSCCDSSGICICMNKRVSFKSNLPHNYSISYLPSLTTDQPPLILSIAVACICTDTLAARAIINLLSCAGFCTLPLNSKACKYSSTHCLNHKYHQCDHVKSLITSTAKMINSPDPLVLGATWPLPTTRLFLSNSSSCTNTPVVELCKDICYGEVRVDFMSHHSLSSKLLSHREEFVSKCEQLDDVLKESKSNSQLTIRIYHILE</sequence>
<evidence type="ECO:0000313" key="1">
    <source>
        <dbReference type="Proteomes" id="UP000050795"/>
    </source>
</evidence>
<protein>
    <submittedName>
        <fullName evidence="2">Uncharacterized protein</fullName>
    </submittedName>
</protein>
<dbReference type="PANTHER" id="PTHR46005:SF4">
    <property type="entry name" value="RHO GTPASE-ACTIVATING PROTEIN 190"/>
    <property type="match status" value="1"/>
</dbReference>
<name>A0AA85KHA8_TRIRE</name>
<dbReference type="GO" id="GO:0008361">
    <property type="term" value="P:regulation of cell size"/>
    <property type="evidence" value="ECO:0007669"/>
    <property type="project" value="TreeGrafter"/>
</dbReference>
<dbReference type="InterPro" id="IPR051978">
    <property type="entry name" value="Rho-GAP_domain"/>
</dbReference>
<dbReference type="WBParaSite" id="TREG1_82850.1">
    <property type="protein sequence ID" value="TREG1_82850.1"/>
    <property type="gene ID" value="TREG1_82850"/>
</dbReference>
<dbReference type="PANTHER" id="PTHR46005">
    <property type="entry name" value="RHO GTPASE-ACTIVATING PROTEIN 190"/>
    <property type="match status" value="1"/>
</dbReference>
<keyword evidence="1" id="KW-1185">Reference proteome</keyword>
<dbReference type="GO" id="GO:0005096">
    <property type="term" value="F:GTPase activator activity"/>
    <property type="evidence" value="ECO:0007669"/>
    <property type="project" value="TreeGrafter"/>
</dbReference>
<dbReference type="GO" id="GO:0005829">
    <property type="term" value="C:cytosol"/>
    <property type="evidence" value="ECO:0007669"/>
    <property type="project" value="TreeGrafter"/>
</dbReference>
<evidence type="ECO:0000313" key="2">
    <source>
        <dbReference type="WBParaSite" id="TREG1_82850.1"/>
    </source>
</evidence>
<dbReference type="Proteomes" id="UP000050795">
    <property type="component" value="Unassembled WGS sequence"/>
</dbReference>
<reference evidence="1" key="1">
    <citation type="submission" date="2022-06" db="EMBL/GenBank/DDBJ databases">
        <authorList>
            <person name="Berger JAMES D."/>
            <person name="Berger JAMES D."/>
        </authorList>
    </citation>
    <scope>NUCLEOTIDE SEQUENCE [LARGE SCALE GENOMIC DNA]</scope>
</reference>
<accession>A0AA85KHA8</accession>
<dbReference type="AlphaFoldDB" id="A0AA85KHA8"/>
<dbReference type="InterPro" id="IPR027417">
    <property type="entry name" value="P-loop_NTPase"/>
</dbReference>
<dbReference type="GO" id="GO:0007266">
    <property type="term" value="P:Rho protein signal transduction"/>
    <property type="evidence" value="ECO:0007669"/>
    <property type="project" value="TreeGrafter"/>
</dbReference>
<dbReference type="Gene3D" id="3.40.50.300">
    <property type="entry name" value="P-loop containing nucleotide triphosphate hydrolases"/>
    <property type="match status" value="1"/>
</dbReference>
<reference evidence="2" key="2">
    <citation type="submission" date="2023-11" db="UniProtKB">
        <authorList>
            <consortium name="WormBaseParasite"/>
        </authorList>
    </citation>
    <scope>IDENTIFICATION</scope>
</reference>
<proteinExistence type="predicted"/>
<organism evidence="1 2">
    <name type="scientific">Trichobilharzia regenti</name>
    <name type="common">Nasal bird schistosome</name>
    <dbReference type="NCBI Taxonomy" id="157069"/>
    <lineage>
        <taxon>Eukaryota</taxon>
        <taxon>Metazoa</taxon>
        <taxon>Spiralia</taxon>
        <taxon>Lophotrochozoa</taxon>
        <taxon>Platyhelminthes</taxon>
        <taxon>Trematoda</taxon>
        <taxon>Digenea</taxon>
        <taxon>Strigeidida</taxon>
        <taxon>Schistosomatoidea</taxon>
        <taxon>Schistosomatidae</taxon>
        <taxon>Trichobilharzia</taxon>
    </lineage>
</organism>